<dbReference type="RefSeq" id="WP_099198512.1">
    <property type="nucleotide sequence ID" value="NZ_NHZO01000089.1"/>
</dbReference>
<organism evidence="2 3">
    <name type="scientific">Streptomyces cinnamoneus</name>
    <name type="common">Streptoverticillium cinnamoneum</name>
    <dbReference type="NCBI Taxonomy" id="53446"/>
    <lineage>
        <taxon>Bacteria</taxon>
        <taxon>Bacillati</taxon>
        <taxon>Actinomycetota</taxon>
        <taxon>Actinomycetes</taxon>
        <taxon>Kitasatosporales</taxon>
        <taxon>Streptomycetaceae</taxon>
        <taxon>Streptomyces</taxon>
        <taxon>Streptomyces cinnamoneus group</taxon>
    </lineage>
</organism>
<feature type="region of interest" description="Disordered" evidence="1">
    <location>
        <begin position="1"/>
        <end position="32"/>
    </location>
</feature>
<evidence type="ECO:0000256" key="1">
    <source>
        <dbReference type="SAM" id="MobiDB-lite"/>
    </source>
</evidence>
<comment type="caution">
    <text evidence="2">The sequence shown here is derived from an EMBL/GenBank/DDBJ whole genome shotgun (WGS) entry which is preliminary data.</text>
</comment>
<dbReference type="AlphaFoldDB" id="A0A2G1XM58"/>
<reference evidence="2 3" key="1">
    <citation type="journal article" date="2017" name="Biochemistry">
        <title>Identification of the Biosynthetic Pathway for the Antibiotic Bicyclomycin.</title>
        <authorList>
            <person name="Patteson J."/>
            <person name="Cai W."/>
            <person name="Johnson R.A."/>
            <person name="Santa Maria K."/>
            <person name="Li B."/>
        </authorList>
    </citation>
    <scope>NUCLEOTIDE SEQUENCE [LARGE SCALE GENOMIC DNA]</scope>
    <source>
        <strain evidence="2 3">ATCC 21532</strain>
    </source>
</reference>
<sequence>MPGRHGRWRVAKRPPDGRRSAQHLGDRDELLKRRHHPRGLVLGEDERCGGRQDDRLLALGPDLVPAGISRSPVLASVRANATVIRRVRRGAA</sequence>
<protein>
    <submittedName>
        <fullName evidence="2">Uncharacterized protein</fullName>
    </submittedName>
</protein>
<gene>
    <name evidence="2" type="ORF">BLA24_08320</name>
</gene>
<keyword evidence="3" id="KW-1185">Reference proteome</keyword>
<dbReference type="Proteomes" id="UP000222531">
    <property type="component" value="Unassembled WGS sequence"/>
</dbReference>
<evidence type="ECO:0000313" key="2">
    <source>
        <dbReference type="EMBL" id="PHQ52303.1"/>
    </source>
</evidence>
<feature type="compositionally biased region" description="Basic and acidic residues" evidence="1">
    <location>
        <begin position="13"/>
        <end position="31"/>
    </location>
</feature>
<proteinExistence type="predicted"/>
<dbReference type="EMBL" id="NHZO01000089">
    <property type="protein sequence ID" value="PHQ52303.1"/>
    <property type="molecule type" value="Genomic_DNA"/>
</dbReference>
<name>A0A2G1XM58_STRCJ</name>
<accession>A0A2G1XM58</accession>
<feature type="compositionally biased region" description="Basic residues" evidence="1">
    <location>
        <begin position="1"/>
        <end position="12"/>
    </location>
</feature>
<evidence type="ECO:0000313" key="3">
    <source>
        <dbReference type="Proteomes" id="UP000222531"/>
    </source>
</evidence>